<evidence type="ECO:0000256" key="5">
    <source>
        <dbReference type="ARBA" id="ARBA00023274"/>
    </source>
</evidence>
<dbReference type="InterPro" id="IPR014721">
    <property type="entry name" value="Ribsml_uS5_D2-typ_fold_subgr"/>
</dbReference>
<evidence type="ECO:0000256" key="6">
    <source>
        <dbReference type="ARBA" id="ARBA00037226"/>
    </source>
</evidence>
<dbReference type="GO" id="GO:0005763">
    <property type="term" value="C:mitochondrial small ribosomal subunit"/>
    <property type="evidence" value="ECO:0007669"/>
    <property type="project" value="UniProtKB-ARBA"/>
</dbReference>
<gene>
    <name evidence="11" type="ORF">BJ875DRAFT_414698</name>
</gene>
<dbReference type="PANTHER" id="PTHR48277:SF1">
    <property type="entry name" value="MITOCHONDRIAL RIBOSOMAL PROTEIN S5"/>
    <property type="match status" value="1"/>
</dbReference>
<keyword evidence="5 8" id="KW-0687">Ribonucleoprotein</keyword>
<dbReference type="SUPFAM" id="SSF54768">
    <property type="entry name" value="dsRNA-binding domain-like"/>
    <property type="match status" value="1"/>
</dbReference>
<evidence type="ECO:0000256" key="7">
    <source>
        <dbReference type="ARBA" id="ARBA00039335"/>
    </source>
</evidence>
<keyword evidence="3 8" id="KW-0689">Ribosomal protein</keyword>
<comment type="caution">
    <text evidence="11">The sequence shown here is derived from an EMBL/GenBank/DDBJ whole genome shotgun (WGS) entry which is preliminary data.</text>
</comment>
<dbReference type="GO" id="GO:0006412">
    <property type="term" value="P:translation"/>
    <property type="evidence" value="ECO:0007669"/>
    <property type="project" value="InterPro"/>
</dbReference>
<protein>
    <recommendedName>
        <fullName evidence="7">Small ribosomal subunit protein uS5m</fullName>
    </recommendedName>
</protein>
<evidence type="ECO:0000259" key="10">
    <source>
        <dbReference type="PROSITE" id="PS50881"/>
    </source>
</evidence>
<reference evidence="11" key="1">
    <citation type="journal article" date="2021" name="IMA Fungus">
        <title>Genomic characterization of three marine fungi, including Emericellopsis atlantica sp. nov. with signatures of a generalist lifestyle and marine biomass degradation.</title>
        <authorList>
            <person name="Hagestad O.C."/>
            <person name="Hou L."/>
            <person name="Andersen J.H."/>
            <person name="Hansen E.H."/>
            <person name="Altermark B."/>
            <person name="Li C."/>
            <person name="Kuhnert E."/>
            <person name="Cox R.J."/>
            <person name="Crous P.W."/>
            <person name="Spatafora J.W."/>
            <person name="Lail K."/>
            <person name="Amirebrahimi M."/>
            <person name="Lipzen A."/>
            <person name="Pangilinan J."/>
            <person name="Andreopoulos W."/>
            <person name="Hayes R.D."/>
            <person name="Ng V."/>
            <person name="Grigoriev I.V."/>
            <person name="Jackson S.A."/>
            <person name="Sutton T.D.S."/>
            <person name="Dobson A.D.W."/>
            <person name="Rama T."/>
        </authorList>
    </citation>
    <scope>NUCLEOTIDE SEQUENCE</scope>
    <source>
        <strain evidence="11">TRa018bII</strain>
    </source>
</reference>
<evidence type="ECO:0000313" key="12">
    <source>
        <dbReference type="Proteomes" id="UP000824998"/>
    </source>
</evidence>
<evidence type="ECO:0000256" key="2">
    <source>
        <dbReference type="ARBA" id="ARBA00008945"/>
    </source>
</evidence>
<dbReference type="InterPro" id="IPR000851">
    <property type="entry name" value="Ribosomal_uS5"/>
</dbReference>
<dbReference type="InterPro" id="IPR020568">
    <property type="entry name" value="Ribosomal_Su5_D2-typ_SF"/>
</dbReference>
<feature type="domain" description="S5 DRBM" evidence="10">
    <location>
        <begin position="267"/>
        <end position="330"/>
    </location>
</feature>
<dbReference type="PANTHER" id="PTHR48277">
    <property type="entry name" value="MITOCHONDRIAL RIBOSOMAL PROTEIN S5"/>
    <property type="match status" value="1"/>
</dbReference>
<dbReference type="Proteomes" id="UP000824998">
    <property type="component" value="Unassembled WGS sequence"/>
</dbReference>
<evidence type="ECO:0000256" key="4">
    <source>
        <dbReference type="ARBA" id="ARBA00023128"/>
    </source>
</evidence>
<dbReference type="Gene3D" id="3.30.230.10">
    <property type="match status" value="1"/>
</dbReference>
<name>A0A9P7YSU4_9HELO</name>
<evidence type="ECO:0000256" key="3">
    <source>
        <dbReference type="ARBA" id="ARBA00022980"/>
    </source>
</evidence>
<dbReference type="EMBL" id="MU251361">
    <property type="protein sequence ID" value="KAG9239107.1"/>
    <property type="molecule type" value="Genomic_DNA"/>
</dbReference>
<comment type="function">
    <text evidence="6">Component of the mitochondrial ribosome (mitoribosome), a dedicated translation machinery responsible for the synthesis of mitochondrial genome-encoded proteins, including at least some of the essential transmembrane subunits of the mitochondrial respiratory chain. The mitoribosomes are attached to the mitochondrial inner membrane and translation products are cotranslationally integrated into the membrane.</text>
</comment>
<dbReference type="Pfam" id="PF00333">
    <property type="entry name" value="Ribosomal_S5"/>
    <property type="match status" value="1"/>
</dbReference>
<dbReference type="Gene3D" id="3.30.160.20">
    <property type="match status" value="1"/>
</dbReference>
<dbReference type="SUPFAM" id="SSF54211">
    <property type="entry name" value="Ribosomal protein S5 domain 2-like"/>
    <property type="match status" value="1"/>
</dbReference>
<dbReference type="InterPro" id="IPR013810">
    <property type="entry name" value="Ribosomal_uS5_N"/>
</dbReference>
<dbReference type="Pfam" id="PF03719">
    <property type="entry name" value="Ribosomal_S5_C"/>
    <property type="match status" value="1"/>
</dbReference>
<dbReference type="AlphaFoldDB" id="A0A9P7YSU4"/>
<evidence type="ECO:0000313" key="11">
    <source>
        <dbReference type="EMBL" id="KAG9239107.1"/>
    </source>
</evidence>
<organism evidence="11 12">
    <name type="scientific">Amylocarpus encephaloides</name>
    <dbReference type="NCBI Taxonomy" id="45428"/>
    <lineage>
        <taxon>Eukaryota</taxon>
        <taxon>Fungi</taxon>
        <taxon>Dikarya</taxon>
        <taxon>Ascomycota</taxon>
        <taxon>Pezizomycotina</taxon>
        <taxon>Leotiomycetes</taxon>
        <taxon>Helotiales</taxon>
        <taxon>Helotiales incertae sedis</taxon>
        <taxon>Amylocarpus</taxon>
    </lineage>
</organism>
<dbReference type="FunFam" id="3.30.230.10:FF:000041">
    <property type="entry name" value="37S ribosomal protein S5"/>
    <property type="match status" value="1"/>
</dbReference>
<evidence type="ECO:0000256" key="9">
    <source>
        <dbReference type="RuleBase" id="RU003823"/>
    </source>
</evidence>
<dbReference type="OrthoDB" id="309483at2759"/>
<dbReference type="PROSITE" id="PS50881">
    <property type="entry name" value="S5_DSRBD"/>
    <property type="match status" value="1"/>
</dbReference>
<dbReference type="GO" id="GO:0003735">
    <property type="term" value="F:structural constituent of ribosome"/>
    <property type="evidence" value="ECO:0007669"/>
    <property type="project" value="UniProtKB-UniRule"/>
</dbReference>
<keyword evidence="4" id="KW-0496">Mitochondrion</keyword>
<comment type="similarity">
    <text evidence="2 9">Belongs to the universal ribosomal protein uS5 family.</text>
</comment>
<comment type="subcellular location">
    <subcellularLocation>
        <location evidence="1">Mitochondrion</location>
    </subcellularLocation>
</comment>
<dbReference type="GO" id="GO:0003723">
    <property type="term" value="F:RNA binding"/>
    <property type="evidence" value="ECO:0007669"/>
    <property type="project" value="InterPro"/>
</dbReference>
<dbReference type="FunFam" id="3.30.160.20:FF:000022">
    <property type="entry name" value="28S ribosomal protein S5, mitochondrial"/>
    <property type="match status" value="1"/>
</dbReference>
<proteinExistence type="inferred from homology"/>
<evidence type="ECO:0000256" key="8">
    <source>
        <dbReference type="PROSITE-ProRule" id="PRU00268"/>
    </source>
</evidence>
<keyword evidence="12" id="KW-1185">Reference proteome</keyword>
<sequence length="430" mass="48324">MSASRPVRCLLSGPSIPRIRPVVRCRNFHTSPNLCERKPRYPSIKASDMGLVAKEKKLQARENFKPYTAEEKAALSQRYTPDQIRAIEAGEEAIDPEDLDKKGIIRTGWGSLEYLDDFSQIKPVIDRAPGKFELQRAPVDPKARMMTEREILQSDFEFDEKVIAENPMPKDIDYTDEKTRATIRPNVADLFRGLDEAPMFMGSDGPISQKDQSLIAPGVPMDFESDISEGLGIKKTKAEEADIRDPEGNYDRLRKQTGLTLDEILDLNPKILVMHRVVNQTRLGKIQSMYCLAISGDGNGRLGLGQAKGQESVDTMLNARIQAIKNMKPIPRYERRTIYGEVEGKVSAAEVKLMSRPPGFGLRCQHLIFEMCRAAGIQDIAAKVPRSRNKMNTVKATYQALMSQRIPDEVARGRGKKLVDVRKVYYGGRV</sequence>
<accession>A0A9P7YSU4</accession>
<evidence type="ECO:0000256" key="1">
    <source>
        <dbReference type="ARBA" id="ARBA00004173"/>
    </source>
</evidence>
<dbReference type="InterPro" id="IPR005324">
    <property type="entry name" value="Ribosomal_uS5_C"/>
</dbReference>